<dbReference type="RefSeq" id="WP_005213988.1">
    <property type="nucleotide sequence ID" value="NZ_KB291650.1"/>
</dbReference>
<keyword evidence="2" id="KW-1185">Reference proteome</keyword>
<dbReference type="STRING" id="545697.HMPREF0216_02228"/>
<evidence type="ECO:0000313" key="2">
    <source>
        <dbReference type="Proteomes" id="UP000010420"/>
    </source>
</evidence>
<dbReference type="InterPro" id="IPR036388">
    <property type="entry name" value="WH-like_DNA-bd_sf"/>
</dbReference>
<dbReference type="SUPFAM" id="SSF46785">
    <property type="entry name" value="Winged helix' DNA-binding domain"/>
    <property type="match status" value="1"/>
</dbReference>
<proteinExistence type="predicted"/>
<organism evidence="1 2">
    <name type="scientific">Clostridium celatum DSM 1785</name>
    <dbReference type="NCBI Taxonomy" id="545697"/>
    <lineage>
        <taxon>Bacteria</taxon>
        <taxon>Bacillati</taxon>
        <taxon>Bacillota</taxon>
        <taxon>Clostridia</taxon>
        <taxon>Eubacteriales</taxon>
        <taxon>Clostridiaceae</taxon>
        <taxon>Clostridium</taxon>
    </lineage>
</organism>
<protein>
    <submittedName>
        <fullName evidence="1">Uncharacterized protein</fullName>
    </submittedName>
</protein>
<dbReference type="HOGENOM" id="CLU_1472766_0_0_9"/>
<name>L1QDX4_9CLOT</name>
<accession>L1QDX4</accession>
<reference evidence="1 2" key="1">
    <citation type="submission" date="2012-05" db="EMBL/GenBank/DDBJ databases">
        <authorList>
            <person name="Weinstock G."/>
            <person name="Sodergren E."/>
            <person name="Lobos E.A."/>
            <person name="Fulton L."/>
            <person name="Fulton R."/>
            <person name="Courtney L."/>
            <person name="Fronick C."/>
            <person name="O'Laughlin M."/>
            <person name="Godfrey J."/>
            <person name="Wilson R.M."/>
            <person name="Miner T."/>
            <person name="Farmer C."/>
            <person name="Delehaunty K."/>
            <person name="Cordes M."/>
            <person name="Minx P."/>
            <person name="Tomlinson C."/>
            <person name="Chen J."/>
            <person name="Wollam A."/>
            <person name="Pepin K.H."/>
            <person name="Bhonagiri V."/>
            <person name="Zhang X."/>
            <person name="Suruliraj S."/>
            <person name="Warren W."/>
            <person name="Mitreva M."/>
            <person name="Mardis E.R."/>
            <person name="Wilson R.K."/>
        </authorList>
    </citation>
    <scope>NUCLEOTIDE SEQUENCE [LARGE SCALE GENOMIC DNA]</scope>
    <source>
        <strain evidence="1 2">DSM 1785</strain>
    </source>
</reference>
<dbReference type="PATRIC" id="fig|545697.3.peg.2190"/>
<comment type="caution">
    <text evidence="1">The sequence shown here is derived from an EMBL/GenBank/DDBJ whole genome shotgun (WGS) entry which is preliminary data.</text>
</comment>
<dbReference type="EMBL" id="AMEZ01000059">
    <property type="protein sequence ID" value="EKY26189.1"/>
    <property type="molecule type" value="Genomic_DNA"/>
</dbReference>
<dbReference type="InterPro" id="IPR036390">
    <property type="entry name" value="WH_DNA-bd_sf"/>
</dbReference>
<sequence length="183" mass="21308">MEKVLYLEQGEKYSDRQEGYFMVPNWLFDEGEHIELDVYERMALIYIIRCVNKKDNSQGMGDIFFLSAEQLAKRGNFSLGKAKKVLKRLQEHGYIKKIRTGNNLIKQANSYKVMNLQPTYIQGLKISLSEAEKNLSEEEFNELLIKGKGSIYYYEDEEKYSHRKSLPLLVNTNNGKIGCFVDI</sequence>
<dbReference type="Proteomes" id="UP000010420">
    <property type="component" value="Unassembled WGS sequence"/>
</dbReference>
<evidence type="ECO:0000313" key="1">
    <source>
        <dbReference type="EMBL" id="EKY26189.1"/>
    </source>
</evidence>
<gene>
    <name evidence="1" type="ORF">HMPREF0216_02228</name>
</gene>
<dbReference type="Gene3D" id="1.10.10.10">
    <property type="entry name" value="Winged helix-like DNA-binding domain superfamily/Winged helix DNA-binding domain"/>
    <property type="match status" value="1"/>
</dbReference>
<dbReference type="AlphaFoldDB" id="L1QDX4"/>